<protein>
    <submittedName>
        <fullName evidence="1">ATP-binding protein</fullName>
    </submittedName>
</protein>
<organism evidence="1 2">
    <name type="scientific">Candidatus Methanomarinus sp</name>
    <dbReference type="NCBI Taxonomy" id="3386244"/>
    <lineage>
        <taxon>Archaea</taxon>
        <taxon>Methanobacteriati</taxon>
        <taxon>Methanobacteriota</taxon>
        <taxon>Stenosarchaea group</taxon>
        <taxon>Methanomicrobia</taxon>
        <taxon>Methanosarcinales</taxon>
        <taxon>ANME-2 cluster</taxon>
        <taxon>Candidatus Methanocomedenaceae</taxon>
        <taxon>Candidatus Methanomarinus</taxon>
    </lineage>
</organism>
<keyword evidence="1" id="KW-0067">ATP-binding</keyword>
<name>A0AC61SCN9_9EURY</name>
<dbReference type="EMBL" id="QYBA01000015">
    <property type="protein sequence ID" value="TKY92456.1"/>
    <property type="molecule type" value="Genomic_DNA"/>
</dbReference>
<accession>A0AC61SCN9</accession>
<evidence type="ECO:0000313" key="2">
    <source>
        <dbReference type="Proteomes" id="UP000315423"/>
    </source>
</evidence>
<keyword evidence="1" id="KW-0547">Nucleotide-binding</keyword>
<dbReference type="Proteomes" id="UP000315423">
    <property type="component" value="Unassembled WGS sequence"/>
</dbReference>
<feature type="non-terminal residue" evidence="1">
    <location>
        <position position="240"/>
    </location>
</feature>
<reference evidence="1" key="1">
    <citation type="submission" date="2018-09" db="EMBL/GenBank/DDBJ databases">
        <title>A genomic encyclopedia of anaerobic methanotrophic archaea.</title>
        <authorList>
            <person name="Skennerton C.T."/>
            <person name="Chadwick G.L."/>
            <person name="Laso-Perez R."/>
            <person name="Leu A.O."/>
            <person name="Speth D.R."/>
            <person name="Yu H."/>
            <person name="Morgan-Lang C."/>
            <person name="Hatzenpichler R."/>
            <person name="Goudeau D."/>
            <person name="Malmstrom R."/>
            <person name="Woyke T."/>
            <person name="Hallam S."/>
            <person name="Tyson G.W."/>
            <person name="Wegener G."/>
            <person name="Boetius A."/>
            <person name="Orphan V.J."/>
        </authorList>
    </citation>
    <scope>NUCLEOTIDE SEQUENCE</scope>
    <source>
        <strain evidence="1">CONS3730D10UFb2</strain>
    </source>
</reference>
<proteinExistence type="predicted"/>
<comment type="caution">
    <text evidence="1">The sequence shown here is derived from an EMBL/GenBank/DDBJ whole genome shotgun (WGS) entry which is preliminary data.</text>
</comment>
<gene>
    <name evidence="1" type="ORF">C5S46_00550</name>
</gene>
<evidence type="ECO:0000313" key="1">
    <source>
        <dbReference type="EMBL" id="TKY92456.1"/>
    </source>
</evidence>
<sequence>MEKEKIIEVLDEWNYWSRSPDSGISREPYLELFEKLKTTEQVIFITGVRRSGKTTLMRQYINNLIEKGNDRRNNLYINFEEPKFIDDLSVRFLIDAHEAFLEIIQPTIKPGIFLDEIQNIKGWERFVRALHEKGSADIFVSGSSAKLLSKELGTALTGRHVDIQVYPLTFMEFLHFNNLSITSKLDILSNRIIIRQMLRKYLVSGGFPQVVLSQEKNDILRGYFNDILLRDIAERYKIKK</sequence>